<evidence type="ECO:0000313" key="17">
    <source>
        <dbReference type="Proteomes" id="UP000061457"/>
    </source>
</evidence>
<evidence type="ECO:0000256" key="9">
    <source>
        <dbReference type="ARBA" id="ARBA00023144"/>
    </source>
</evidence>
<dbReference type="AlphaFoldDB" id="A0A0S2JYY5"/>
<proteinExistence type="inferred from homology"/>
<dbReference type="UniPathway" id="UPA00214"/>
<evidence type="ECO:0000256" key="7">
    <source>
        <dbReference type="ARBA" id="ARBA00022840"/>
    </source>
</evidence>
<evidence type="ECO:0000259" key="14">
    <source>
        <dbReference type="Pfam" id="PF08544"/>
    </source>
</evidence>
<dbReference type="Pfam" id="PF08544">
    <property type="entry name" value="GHMP_kinases_C"/>
    <property type="match status" value="1"/>
</dbReference>
<dbReference type="OrthoDB" id="9772484at2"/>
<comment type="function">
    <text evidence="11">Catalyzes the transfer of the gamma-phosphate of ATP to D-galactose to form alpha-D-galactose-1-phosphate (Gal-1-P).</text>
</comment>
<keyword evidence="10 11" id="KW-0119">Carbohydrate metabolism</keyword>
<feature type="active site" description="Proton acceptor" evidence="11">
    <location>
        <position position="173"/>
    </location>
</feature>
<dbReference type="InterPro" id="IPR014721">
    <property type="entry name" value="Ribsml_uS5_D2-typ_fold_subgr"/>
</dbReference>
<feature type="binding site" evidence="11">
    <location>
        <position position="161"/>
    </location>
    <ligand>
        <name>Mg(2+)</name>
        <dbReference type="ChEBI" id="CHEBI:18420"/>
    </ligand>
</feature>
<keyword evidence="8 11" id="KW-0460">Magnesium</keyword>
<dbReference type="InterPro" id="IPR019539">
    <property type="entry name" value="GalKase_N"/>
</dbReference>
<evidence type="ECO:0000256" key="11">
    <source>
        <dbReference type="HAMAP-Rule" id="MF_00246"/>
    </source>
</evidence>
<dbReference type="Gene3D" id="3.30.230.10">
    <property type="match status" value="1"/>
</dbReference>
<dbReference type="Pfam" id="PF10509">
    <property type="entry name" value="GalKase_gal_bdg"/>
    <property type="match status" value="1"/>
</dbReference>
<dbReference type="GO" id="GO:0005524">
    <property type="term" value="F:ATP binding"/>
    <property type="evidence" value="ECO:0007669"/>
    <property type="project" value="UniProtKB-UniRule"/>
</dbReference>
<dbReference type="KEGG" id="pphe:PP2015_705"/>
<dbReference type="PRINTS" id="PR00959">
    <property type="entry name" value="MEVGALKINASE"/>
</dbReference>
<comment type="subcellular location">
    <subcellularLocation>
        <location evidence="11">Cytoplasm</location>
    </subcellularLocation>
</comment>
<dbReference type="InterPro" id="IPR020568">
    <property type="entry name" value="Ribosomal_Su5_D2-typ_SF"/>
</dbReference>
<dbReference type="InterPro" id="IPR019741">
    <property type="entry name" value="Galactokinase_CS"/>
</dbReference>
<organism evidence="16 17">
    <name type="scientific">Pseudoalteromonas phenolica</name>
    <dbReference type="NCBI Taxonomy" id="161398"/>
    <lineage>
        <taxon>Bacteria</taxon>
        <taxon>Pseudomonadati</taxon>
        <taxon>Pseudomonadota</taxon>
        <taxon>Gammaproteobacteria</taxon>
        <taxon>Alteromonadales</taxon>
        <taxon>Pseudoalteromonadaceae</taxon>
        <taxon>Pseudoalteromonas</taxon>
    </lineage>
</organism>
<feature type="binding site" evidence="11">
    <location>
        <position position="222"/>
    </location>
    <ligand>
        <name>substrate</name>
    </ligand>
</feature>
<keyword evidence="7 11" id="KW-0067">ATP-binding</keyword>
<dbReference type="RefSeq" id="WP_058028982.1">
    <property type="nucleotide sequence ID" value="NZ_CP013187.1"/>
</dbReference>
<evidence type="ECO:0000313" key="16">
    <source>
        <dbReference type="EMBL" id="ALO41224.1"/>
    </source>
</evidence>
<feature type="domain" description="GHMP kinase N-terminal" evidence="13">
    <location>
        <begin position="93"/>
        <end position="180"/>
    </location>
</feature>
<dbReference type="InterPro" id="IPR006204">
    <property type="entry name" value="GHMP_kinase_N_dom"/>
</dbReference>
<dbReference type="Gene3D" id="3.30.70.890">
    <property type="entry name" value="GHMP kinase, C-terminal domain"/>
    <property type="match status" value="1"/>
</dbReference>
<protein>
    <recommendedName>
        <fullName evidence="11 12">Galactokinase</fullName>
        <ecNumber evidence="11 12">2.7.1.6</ecNumber>
    </recommendedName>
    <alternativeName>
        <fullName evidence="11">Galactose kinase</fullName>
    </alternativeName>
</protein>
<dbReference type="SUPFAM" id="SSF54211">
    <property type="entry name" value="Ribosomal protein S5 domain 2-like"/>
    <property type="match status" value="1"/>
</dbReference>
<dbReference type="GO" id="GO:0000287">
    <property type="term" value="F:magnesium ion binding"/>
    <property type="evidence" value="ECO:0007669"/>
    <property type="project" value="UniProtKB-UniRule"/>
</dbReference>
<dbReference type="InterPro" id="IPR022963">
    <property type="entry name" value="Galactokinase_bac"/>
</dbReference>
<evidence type="ECO:0000259" key="13">
    <source>
        <dbReference type="Pfam" id="PF00288"/>
    </source>
</evidence>
<evidence type="ECO:0000259" key="15">
    <source>
        <dbReference type="Pfam" id="PF10509"/>
    </source>
</evidence>
<dbReference type="GO" id="GO:0004335">
    <property type="term" value="F:galactokinase activity"/>
    <property type="evidence" value="ECO:0007669"/>
    <property type="project" value="UniProtKB-UniRule"/>
</dbReference>
<dbReference type="InterPro" id="IPR036554">
    <property type="entry name" value="GHMP_kinase_C_sf"/>
</dbReference>
<dbReference type="FunFam" id="3.30.70.890:FF:000001">
    <property type="entry name" value="Galactokinase"/>
    <property type="match status" value="1"/>
</dbReference>
<evidence type="ECO:0000256" key="3">
    <source>
        <dbReference type="ARBA" id="ARBA00022679"/>
    </source>
</evidence>
<keyword evidence="2 11" id="KW-0963">Cytoplasm</keyword>
<evidence type="ECO:0000256" key="5">
    <source>
        <dbReference type="ARBA" id="ARBA00022741"/>
    </source>
</evidence>
<evidence type="ECO:0000256" key="4">
    <source>
        <dbReference type="ARBA" id="ARBA00022723"/>
    </source>
</evidence>
<feature type="domain" description="GHMP kinase C-terminal" evidence="14">
    <location>
        <begin position="277"/>
        <end position="360"/>
    </location>
</feature>
<feature type="site" description="Transition state stabilizer" evidence="11">
    <location>
        <position position="28"/>
    </location>
</feature>
<dbReference type="PIRSF" id="PIRSF000530">
    <property type="entry name" value="Galactokinase"/>
    <property type="match status" value="1"/>
</dbReference>
<dbReference type="PROSITE" id="PS00627">
    <property type="entry name" value="GHMP_KINASES_ATP"/>
    <property type="match status" value="1"/>
</dbReference>
<dbReference type="PANTHER" id="PTHR10457">
    <property type="entry name" value="MEVALONATE KINASE/GALACTOKINASE"/>
    <property type="match status" value="1"/>
</dbReference>
<dbReference type="NCBIfam" id="NF003472">
    <property type="entry name" value="PRK05101.1"/>
    <property type="match status" value="1"/>
</dbReference>
<dbReference type="InterPro" id="IPR006203">
    <property type="entry name" value="GHMP_knse_ATP-bd_CS"/>
</dbReference>
<sequence length="381" mass="41544">MCRTEMIKQVFAQQFGYQAEQVSHAPGRVNLIGDHTDYNLGFVLPAAINFGTDVAIAKRDDNTIRVLAHDLDNQICEFERTELLFNPDLMWVNYVAGVVYVLQKAGFVLQGTDIVISGNVPQGAGLSSSASLQVALIKAFSDLFELQIDGFTAAKLAQQAENEFVGCNCGIMDQSISAMGAHSHAMLLDCQDLTFQDAPIPESLAIVIANSNVKRGLVESEYNQRREQCERVAKHFNASALRALTLAELESERANLTELDYKRARHVITENQRTLDALEALKANNVSHLGRLMNESHDSLKNDFATSTAEMNCLVALIQSQIAEQGGARMTGGGFGGCVVAVMPKTLVEAVTQAVKAEYHKQTGLRADVYVCEAVQGAFRA</sequence>
<dbReference type="FunFam" id="3.30.230.10:FF:000017">
    <property type="entry name" value="Galactokinase"/>
    <property type="match status" value="1"/>
</dbReference>
<dbReference type="PRINTS" id="PR00473">
    <property type="entry name" value="GALCTOKINASE"/>
</dbReference>
<dbReference type="InterPro" id="IPR006206">
    <property type="entry name" value="Mevalonate/galactokinase"/>
</dbReference>
<feature type="binding site" evidence="11">
    <location>
        <begin position="123"/>
        <end position="129"/>
    </location>
    <ligand>
        <name>ATP</name>
        <dbReference type="ChEBI" id="CHEBI:30616"/>
    </ligand>
</feature>
<name>A0A0S2JYY5_9GAMM</name>
<dbReference type="SUPFAM" id="SSF55060">
    <property type="entry name" value="GHMP Kinase, C-terminal domain"/>
    <property type="match status" value="1"/>
</dbReference>
<evidence type="ECO:0000256" key="6">
    <source>
        <dbReference type="ARBA" id="ARBA00022777"/>
    </source>
</evidence>
<dbReference type="InterPro" id="IPR000705">
    <property type="entry name" value="Galactokinase"/>
</dbReference>
<comment type="catalytic activity">
    <reaction evidence="11">
        <text>alpha-D-galactose + ATP = alpha-D-galactose 1-phosphate + ADP + H(+)</text>
        <dbReference type="Rhea" id="RHEA:13553"/>
        <dbReference type="ChEBI" id="CHEBI:15378"/>
        <dbReference type="ChEBI" id="CHEBI:28061"/>
        <dbReference type="ChEBI" id="CHEBI:30616"/>
        <dbReference type="ChEBI" id="CHEBI:58336"/>
        <dbReference type="ChEBI" id="CHEBI:456216"/>
        <dbReference type="EC" id="2.7.1.6"/>
    </reaction>
</comment>
<evidence type="ECO:0000256" key="10">
    <source>
        <dbReference type="ARBA" id="ARBA00023277"/>
    </source>
</evidence>
<gene>
    <name evidence="11" type="primary">galK</name>
    <name evidence="16" type="ORF">PP2015_705</name>
</gene>
<keyword evidence="6 11" id="KW-0418">Kinase</keyword>
<evidence type="ECO:0000256" key="8">
    <source>
        <dbReference type="ARBA" id="ARBA00022842"/>
    </source>
</evidence>
<keyword evidence="17" id="KW-1185">Reference proteome</keyword>
<accession>A0A0S2JYY5</accession>
<comment type="pathway">
    <text evidence="11">Carbohydrate metabolism; galactose metabolism.</text>
</comment>
<reference evidence="16 17" key="1">
    <citation type="submission" date="2015-11" db="EMBL/GenBank/DDBJ databases">
        <authorList>
            <person name="Zhang Y."/>
            <person name="Guo Z."/>
        </authorList>
    </citation>
    <scope>NUCLEOTIDE SEQUENCE [LARGE SCALE GENOMIC DNA]</scope>
    <source>
        <strain evidence="16 17">KCTC 12086</strain>
    </source>
</reference>
<keyword evidence="9 11" id="KW-0299">Galactose metabolism</keyword>
<keyword evidence="3 11" id="KW-0808">Transferase</keyword>
<evidence type="ECO:0000256" key="12">
    <source>
        <dbReference type="NCBIfam" id="TIGR00131"/>
    </source>
</evidence>
<comment type="caution">
    <text evidence="11">Lacks conserved residue(s) required for the propagation of feature annotation.</text>
</comment>
<dbReference type="EC" id="2.7.1.6" evidence="11 12"/>
<comment type="similarity">
    <text evidence="1 11">Belongs to the GHMP kinase family. GalK subfamily.</text>
</comment>
<dbReference type="Pfam" id="PF00288">
    <property type="entry name" value="GHMP_kinases_N"/>
    <property type="match status" value="1"/>
</dbReference>
<feature type="binding site" evidence="11">
    <location>
        <position position="129"/>
    </location>
    <ligand>
        <name>Mg(2+)</name>
        <dbReference type="ChEBI" id="CHEBI:18420"/>
    </ligand>
</feature>
<keyword evidence="4 11" id="KW-0479">Metal-binding</keyword>
<dbReference type="PROSITE" id="PS00106">
    <property type="entry name" value="GALACTOKINASE"/>
    <property type="match status" value="1"/>
</dbReference>
<evidence type="ECO:0000256" key="2">
    <source>
        <dbReference type="ARBA" id="ARBA00022490"/>
    </source>
</evidence>
<dbReference type="EMBL" id="CP013187">
    <property type="protein sequence ID" value="ALO41224.1"/>
    <property type="molecule type" value="Genomic_DNA"/>
</dbReference>
<dbReference type="PATRIC" id="fig|161398.10.peg.719"/>
<dbReference type="NCBIfam" id="TIGR00131">
    <property type="entry name" value="gal_kin"/>
    <property type="match status" value="1"/>
</dbReference>
<dbReference type="HAMAP" id="MF_00246">
    <property type="entry name" value="Galactokinase"/>
    <property type="match status" value="1"/>
</dbReference>
<dbReference type="PANTHER" id="PTHR10457:SF7">
    <property type="entry name" value="GALACTOKINASE-RELATED"/>
    <property type="match status" value="1"/>
</dbReference>
<keyword evidence="5 11" id="KW-0547">Nucleotide-binding</keyword>
<feature type="domain" description="Galactokinase N-terminal" evidence="15">
    <location>
        <begin position="10"/>
        <end position="58"/>
    </location>
</feature>
<dbReference type="NCBIfam" id="NF003705">
    <property type="entry name" value="PRK05322.1"/>
    <property type="match status" value="1"/>
</dbReference>
<dbReference type="STRING" id="161398.PP2015_705"/>
<evidence type="ECO:0000256" key="1">
    <source>
        <dbReference type="ARBA" id="ARBA00006566"/>
    </source>
</evidence>
<dbReference type="Proteomes" id="UP000061457">
    <property type="component" value="Chromosome I"/>
</dbReference>
<dbReference type="GO" id="GO:0005829">
    <property type="term" value="C:cytosol"/>
    <property type="evidence" value="ECO:0007669"/>
    <property type="project" value="TreeGrafter"/>
</dbReference>
<dbReference type="InterPro" id="IPR013750">
    <property type="entry name" value="GHMP_kinase_C_dom"/>
</dbReference>
<dbReference type="GO" id="GO:0006012">
    <property type="term" value="P:galactose metabolic process"/>
    <property type="evidence" value="ECO:0007669"/>
    <property type="project" value="UniProtKB-UniRule"/>
</dbReference>